<reference evidence="1" key="1">
    <citation type="journal article" date="2015" name="Genome Biol. Evol.">
        <title>Organellar Genomes of White Spruce (Picea glauca): Assembly and Annotation.</title>
        <authorList>
            <person name="Jackman S.D."/>
            <person name="Warren R.L."/>
            <person name="Gibb E.A."/>
            <person name="Vandervalk B.P."/>
            <person name="Mohamadi H."/>
            <person name="Chu J."/>
            <person name="Raymond A."/>
            <person name="Pleasance S."/>
            <person name="Coope R."/>
            <person name="Wildung M.R."/>
            <person name="Ritland C.E."/>
            <person name="Bousquet J."/>
            <person name="Jones S.J."/>
            <person name="Bohlmann J."/>
            <person name="Birol I."/>
        </authorList>
    </citation>
    <scope>NUCLEOTIDE SEQUENCE [LARGE SCALE GENOMIC DNA]</scope>
    <source>
        <tissue evidence="1">Flushing bud</tissue>
    </source>
</reference>
<evidence type="ECO:0000313" key="1">
    <source>
        <dbReference type="EMBL" id="KUM50374.1"/>
    </source>
</evidence>
<dbReference type="EMBL" id="LKAM01000001">
    <property type="protein sequence ID" value="KUM50374.1"/>
    <property type="molecule type" value="Genomic_DNA"/>
</dbReference>
<comment type="caution">
    <text evidence="1">The sequence shown here is derived from an EMBL/GenBank/DDBJ whole genome shotgun (WGS) entry which is preliminary data.</text>
</comment>
<name>A0A101M3F8_PICGL</name>
<organism evidence="1">
    <name type="scientific">Picea glauca</name>
    <name type="common">White spruce</name>
    <name type="synonym">Pinus glauca</name>
    <dbReference type="NCBI Taxonomy" id="3330"/>
    <lineage>
        <taxon>Eukaryota</taxon>
        <taxon>Viridiplantae</taxon>
        <taxon>Streptophyta</taxon>
        <taxon>Embryophyta</taxon>
        <taxon>Tracheophyta</taxon>
        <taxon>Spermatophyta</taxon>
        <taxon>Pinopsida</taxon>
        <taxon>Pinidae</taxon>
        <taxon>Conifers I</taxon>
        <taxon>Pinales</taxon>
        <taxon>Pinaceae</taxon>
        <taxon>Picea</taxon>
    </lineage>
</organism>
<gene>
    <name evidence="1" type="ORF">ABT39_MTgene217</name>
</gene>
<accession>A0A101M3F8</accession>
<sequence length="54" mass="6169">MPQPLASGRNICGYGTLNKTINPLTQLPISLYLRYDLLLPPSWFFLLELLPHQT</sequence>
<proteinExistence type="predicted"/>
<geneLocation type="mitochondrion" evidence="1"/>
<dbReference type="AlphaFoldDB" id="A0A101M3F8"/>
<protein>
    <submittedName>
        <fullName evidence="1">Uncharacterized protein</fullName>
    </submittedName>
</protein>
<keyword evidence="1" id="KW-0496">Mitochondrion</keyword>